<name>A0A1E3K705_9TREE</name>
<reference evidence="2 3" key="1">
    <citation type="submission" date="2016-06" db="EMBL/GenBank/DDBJ databases">
        <title>Evolution of pathogenesis and genome organization in the Tremellales.</title>
        <authorList>
            <person name="Cuomo C."/>
            <person name="Litvintseva A."/>
            <person name="Heitman J."/>
            <person name="Chen Y."/>
            <person name="Sun S."/>
            <person name="Springer D."/>
            <person name="Dromer F."/>
            <person name="Young S."/>
            <person name="Zeng Q."/>
            <person name="Chapman S."/>
            <person name="Gujja S."/>
            <person name="Saif S."/>
            <person name="Birren B."/>
        </authorList>
    </citation>
    <scope>NUCLEOTIDE SEQUENCE [LARGE SCALE GENOMIC DNA]</scope>
    <source>
        <strain evidence="2 3">CBS 7118</strain>
    </source>
</reference>
<dbReference type="RefSeq" id="XP_019035775.1">
    <property type="nucleotide sequence ID" value="XM_019172833.1"/>
</dbReference>
<accession>A0A1E3K705</accession>
<dbReference type="EMBL" id="AWGH01000001">
    <property type="protein sequence ID" value="ODO08920.1"/>
    <property type="molecule type" value="Genomic_DNA"/>
</dbReference>
<proteinExistence type="predicted"/>
<evidence type="ECO:0000313" key="2">
    <source>
        <dbReference type="EMBL" id="ODO08920.1"/>
    </source>
</evidence>
<feature type="region of interest" description="Disordered" evidence="1">
    <location>
        <begin position="150"/>
        <end position="184"/>
    </location>
</feature>
<evidence type="ECO:0000313" key="3">
    <source>
        <dbReference type="Proteomes" id="UP000094819"/>
    </source>
</evidence>
<organism evidence="2 3">
    <name type="scientific">Cryptococcus wingfieldii CBS 7118</name>
    <dbReference type="NCBI Taxonomy" id="1295528"/>
    <lineage>
        <taxon>Eukaryota</taxon>
        <taxon>Fungi</taxon>
        <taxon>Dikarya</taxon>
        <taxon>Basidiomycota</taxon>
        <taxon>Agaricomycotina</taxon>
        <taxon>Tremellomycetes</taxon>
        <taxon>Tremellales</taxon>
        <taxon>Cryptococcaceae</taxon>
        <taxon>Cryptococcus</taxon>
    </lineage>
</organism>
<dbReference type="OrthoDB" id="10443419at2759"/>
<keyword evidence="3" id="KW-1185">Reference proteome</keyword>
<protein>
    <submittedName>
        <fullName evidence="2">Uncharacterized protein</fullName>
    </submittedName>
</protein>
<gene>
    <name evidence="2" type="ORF">L198_00659</name>
</gene>
<dbReference type="AlphaFoldDB" id="A0A1E3K705"/>
<evidence type="ECO:0000256" key="1">
    <source>
        <dbReference type="SAM" id="MobiDB-lite"/>
    </source>
</evidence>
<sequence length="205" mass="22395">MLSLWILGSHTRAKEDGMRSAQIRLGTIMMVCGGRHSRENPAVTGCSRYRRHIAVYLFSGRQVGDVEWGTYDIDTTDYSQEAEDPQGFAQNNLMLPPIDYNQYGSLYGGAGATGSGSVDPAMYMNFGDGSYAPMPGAGEEPPTQAEWDAIMSMNPGQGGGGYQNNSDEGSSRSHEYPPPPRVTTPLWTSIHVLYCEKEPRKSTGR</sequence>
<dbReference type="Proteomes" id="UP000094819">
    <property type="component" value="Unassembled WGS sequence"/>
</dbReference>
<dbReference type="GeneID" id="30189872"/>
<comment type="caution">
    <text evidence="2">The sequence shown here is derived from an EMBL/GenBank/DDBJ whole genome shotgun (WGS) entry which is preliminary data.</text>
</comment>